<reference evidence="2 3" key="1">
    <citation type="journal article" date="2015" name="Genome Announc.">
        <title>Virulence Factor Genes Detected in the Complete Genome Sequence of Corynebacterium uterequi DSM 45634, Isolated from the Uterus of a Maiden Mare.</title>
        <authorList>
            <person name="Ruckert C."/>
            <person name="Kriete M."/>
            <person name="Jaenicke S."/>
            <person name="Winkler A."/>
            <person name="Tauch A."/>
        </authorList>
    </citation>
    <scope>NUCLEOTIDE SEQUENCE [LARGE SCALE GENOMIC DNA]</scope>
    <source>
        <strain evidence="2 3">DSM 45634</strain>
    </source>
</reference>
<evidence type="ECO:0000313" key="2">
    <source>
        <dbReference type="EMBL" id="AKK11518.1"/>
    </source>
</evidence>
<sequence length="212" mass="23433">MAPTQAQLDHARKTTYTAVWDTADKYLRNVVEPEEYGDFIIPFVVLRRLECILADSKPEVLALIAERTKDGTVEVSPTLMDLWIRTSFGLHFYNTSPLDLTTIGGTDDSVAESLNAYVAAFSSSISDIWDSFKFNDKVATLARAGRLYGVVNHFAGIDLHPDTMPDTAMGLPSSSGHLIRMGHRPVRKDVCHYGNEEDLHPGIPARSRPIGS</sequence>
<dbReference type="OrthoDB" id="9784823at2"/>
<dbReference type="GO" id="GO:0009007">
    <property type="term" value="F:site-specific DNA-methyltransferase (adenine-specific) activity"/>
    <property type="evidence" value="ECO:0007669"/>
    <property type="project" value="UniProtKB-EC"/>
</dbReference>
<dbReference type="InterPro" id="IPR029063">
    <property type="entry name" value="SAM-dependent_MTases_sf"/>
</dbReference>
<dbReference type="InterPro" id="IPR022749">
    <property type="entry name" value="D12N6_MeTrfase_N"/>
</dbReference>
<evidence type="ECO:0000259" key="1">
    <source>
        <dbReference type="Pfam" id="PF12161"/>
    </source>
</evidence>
<gene>
    <name evidence="2" type="ORF">CUTER_07645</name>
</gene>
<dbReference type="Pfam" id="PF12161">
    <property type="entry name" value="HsdM_N"/>
    <property type="match status" value="1"/>
</dbReference>
<protein>
    <submittedName>
        <fullName evidence="2">HsdM N-terminal domain</fullName>
        <ecNumber evidence="2">2.1.1.72</ecNumber>
    </submittedName>
</protein>
<keyword evidence="3" id="KW-1185">Reference proteome</keyword>
<name>A0A0G3HHV7_9CORY</name>
<dbReference type="Proteomes" id="UP000035548">
    <property type="component" value="Chromosome"/>
</dbReference>
<proteinExistence type="predicted"/>
<dbReference type="AlphaFoldDB" id="A0A0G3HHV7"/>
<dbReference type="PATRIC" id="fig|1072256.5.peg.1512"/>
<keyword evidence="2" id="KW-0808">Transferase</keyword>
<dbReference type="EMBL" id="CP011546">
    <property type="protein sequence ID" value="AKK11518.1"/>
    <property type="molecule type" value="Genomic_DNA"/>
</dbReference>
<dbReference type="EC" id="2.1.1.72" evidence="2"/>
<dbReference type="RefSeq" id="WP_047259918.1">
    <property type="nucleotide sequence ID" value="NZ_CP011546.1"/>
</dbReference>
<dbReference type="REBASE" id="113875">
    <property type="entry name" value="M.Cut45634ORF7645P"/>
</dbReference>
<organism evidence="2 3">
    <name type="scientific">Corynebacterium uterequi</name>
    <dbReference type="NCBI Taxonomy" id="1072256"/>
    <lineage>
        <taxon>Bacteria</taxon>
        <taxon>Bacillati</taxon>
        <taxon>Actinomycetota</taxon>
        <taxon>Actinomycetes</taxon>
        <taxon>Mycobacteriales</taxon>
        <taxon>Corynebacteriaceae</taxon>
        <taxon>Corynebacterium</taxon>
    </lineage>
</organism>
<dbReference type="GO" id="GO:0032259">
    <property type="term" value="P:methylation"/>
    <property type="evidence" value="ECO:0007669"/>
    <property type="project" value="UniProtKB-KW"/>
</dbReference>
<evidence type="ECO:0000313" key="3">
    <source>
        <dbReference type="Proteomes" id="UP000035548"/>
    </source>
</evidence>
<dbReference type="SUPFAM" id="SSF53335">
    <property type="entry name" value="S-adenosyl-L-methionine-dependent methyltransferases"/>
    <property type="match status" value="1"/>
</dbReference>
<dbReference type="STRING" id="1072256.CUTER_07645"/>
<keyword evidence="2" id="KW-0489">Methyltransferase</keyword>
<dbReference type="KEGG" id="cut:CUTER_07645"/>
<accession>A0A0G3HHV7</accession>
<reference evidence="3" key="2">
    <citation type="submission" date="2015-05" db="EMBL/GenBank/DDBJ databases">
        <title>Complete genome sequence of Corynebacterium uterequi DSM 45634, isolated from the uterus of a maiden mare.</title>
        <authorList>
            <person name="Ruckert C."/>
            <person name="Albersmeier A."/>
            <person name="Winkler A."/>
            <person name="Tauch A."/>
        </authorList>
    </citation>
    <scope>NUCLEOTIDE SEQUENCE [LARGE SCALE GENOMIC DNA]</scope>
    <source>
        <strain evidence="3">DSM 45634</strain>
    </source>
</reference>
<feature type="domain" description="N6 adenine-specific DNA methyltransferase N-terminal" evidence="1">
    <location>
        <begin position="19"/>
        <end position="154"/>
    </location>
</feature>